<accession>A0A6M3IHG2</accession>
<dbReference type="EMBL" id="MT142259">
    <property type="protein sequence ID" value="QJA77023.1"/>
    <property type="molecule type" value="Genomic_DNA"/>
</dbReference>
<reference evidence="1" key="1">
    <citation type="submission" date="2020-03" db="EMBL/GenBank/DDBJ databases">
        <title>The deep terrestrial virosphere.</title>
        <authorList>
            <person name="Holmfeldt K."/>
            <person name="Nilsson E."/>
            <person name="Simone D."/>
            <person name="Lopez-Fernandez M."/>
            <person name="Wu X."/>
            <person name="de Brujin I."/>
            <person name="Lundin D."/>
            <person name="Andersson A."/>
            <person name="Bertilsson S."/>
            <person name="Dopson M."/>
        </authorList>
    </citation>
    <scope>NUCLEOTIDE SEQUENCE</scope>
    <source>
        <strain evidence="2">MM415A01375</strain>
        <strain evidence="1">MM415B01778</strain>
    </source>
</reference>
<protein>
    <submittedName>
        <fullName evidence="1">Uncharacterized protein</fullName>
    </submittedName>
</protein>
<dbReference type="AlphaFoldDB" id="A0A6M3IHG2"/>
<evidence type="ECO:0000313" key="1">
    <source>
        <dbReference type="EMBL" id="QJA56879.1"/>
    </source>
</evidence>
<evidence type="ECO:0000313" key="2">
    <source>
        <dbReference type="EMBL" id="QJA77023.1"/>
    </source>
</evidence>
<sequence length="84" mass="9864">MGRIITRFTNNGRAEDDIRRKFGDYLPKTDATSMYQRYIRTIANVPSLSDLQDDEMVKHENGEDIDLYIRTGRNLYKATFTKIE</sequence>
<dbReference type="EMBL" id="MT141243">
    <property type="protein sequence ID" value="QJA56879.1"/>
    <property type="molecule type" value="Genomic_DNA"/>
</dbReference>
<gene>
    <name evidence="2" type="ORF">MM415A01375_0004</name>
    <name evidence="1" type="ORF">MM415B01778_0012</name>
</gene>
<proteinExistence type="predicted"/>
<name>A0A6M3IHG2_9ZZZZ</name>
<organism evidence="1">
    <name type="scientific">viral metagenome</name>
    <dbReference type="NCBI Taxonomy" id="1070528"/>
    <lineage>
        <taxon>unclassified sequences</taxon>
        <taxon>metagenomes</taxon>
        <taxon>organismal metagenomes</taxon>
    </lineage>
</organism>